<dbReference type="PRINTS" id="PR00385">
    <property type="entry name" value="P450"/>
</dbReference>
<evidence type="ECO:0000256" key="8">
    <source>
        <dbReference type="RuleBase" id="RU000461"/>
    </source>
</evidence>
<name>A0A328DNJ1_9ASTE</name>
<dbReference type="Gene3D" id="1.10.630.10">
    <property type="entry name" value="Cytochrome P450"/>
    <property type="match status" value="1"/>
</dbReference>
<comment type="similarity">
    <text evidence="1 8">Belongs to the cytochrome P450 family.</text>
</comment>
<dbReference type="GO" id="GO:0020037">
    <property type="term" value="F:heme binding"/>
    <property type="evidence" value="ECO:0007669"/>
    <property type="project" value="InterPro"/>
</dbReference>
<keyword evidence="10" id="KW-1185">Reference proteome</keyword>
<evidence type="ECO:0000256" key="2">
    <source>
        <dbReference type="ARBA" id="ARBA00022617"/>
    </source>
</evidence>
<dbReference type="GO" id="GO:0004497">
    <property type="term" value="F:monooxygenase activity"/>
    <property type="evidence" value="ECO:0007669"/>
    <property type="project" value="UniProtKB-KW"/>
</dbReference>
<dbReference type="EMBL" id="NQVE01000115">
    <property type="protein sequence ID" value="RAL47242.1"/>
    <property type="molecule type" value="Genomic_DNA"/>
</dbReference>
<dbReference type="PANTHER" id="PTHR47947">
    <property type="entry name" value="CYTOCHROME P450 82C3-RELATED"/>
    <property type="match status" value="1"/>
</dbReference>
<keyword evidence="3 7" id="KW-0479">Metal-binding</keyword>
<evidence type="ECO:0000256" key="7">
    <source>
        <dbReference type="PIRSR" id="PIRSR602401-1"/>
    </source>
</evidence>
<dbReference type="PANTHER" id="PTHR47947:SF13">
    <property type="entry name" value="CYTOCHROME P450, FAMILY 81, SUBFAMILY K, POLYPEPTIDE 1-RELATED"/>
    <property type="match status" value="1"/>
</dbReference>
<evidence type="ECO:0000313" key="10">
    <source>
        <dbReference type="Proteomes" id="UP000249390"/>
    </source>
</evidence>
<evidence type="ECO:0000256" key="1">
    <source>
        <dbReference type="ARBA" id="ARBA00010617"/>
    </source>
</evidence>
<evidence type="ECO:0000313" key="9">
    <source>
        <dbReference type="EMBL" id="RAL47242.1"/>
    </source>
</evidence>
<dbReference type="FunFam" id="1.10.630.10:FF:000081">
    <property type="entry name" value="Cytochrome P450 CYP81N5"/>
    <property type="match status" value="1"/>
</dbReference>
<dbReference type="PROSITE" id="PS00086">
    <property type="entry name" value="CYTOCHROME_P450"/>
    <property type="match status" value="1"/>
</dbReference>
<comment type="cofactor">
    <cofactor evidence="7">
        <name>heme</name>
        <dbReference type="ChEBI" id="CHEBI:30413"/>
    </cofactor>
</comment>
<sequence length="510" mass="56641">MENVIFYCVAVAVLLFPLLVVLRNLAPKHTRKPPPSPLALPVIGHLYLIKNALHHSLASLSAKYGPVLLLRFGCRSILLVSSPSAVEECFTKNDIAFANRPRTMAGDRLTYNYTAFVWAPYGQLWRLQRRFATVELFSTASLHRSSVIREGEARTLVRALCRLSETTGRAPVDLKSLAATLTFNSMMRLVAGKRCVEEKDVGRAKGNEIVKGLRGIFFASLSVMNTCDFFPVLRFLGYKGMEKKLVSFHKKRDEFLSGMLDEFRRQKTKLSDSGGADDGDDKSLMQTLLSLQDSEPEFYTDDLIKSSILMMFVAGTETSSATIECAMSELLANPEAMGKLRSEIDNVVVVGRPDQQRRLVKESDLPKLPYLRRVVNETLRLHPPAPLLLPHCSSEDCVIGGYDVPKNTILMVNAWGLHRDPAVWEEPEKFLPERFGATEEAEHGANGWKFLPFGMGRRACPGNNMGLRMVSLALAALVQCFDWGIDDGSMVAKAKEAGAVSSWCVDPADH</sequence>
<comment type="caution">
    <text evidence="9">The sequence shown here is derived from an EMBL/GenBank/DDBJ whole genome shotgun (WGS) entry which is preliminary data.</text>
</comment>
<evidence type="ECO:0000256" key="6">
    <source>
        <dbReference type="ARBA" id="ARBA00023033"/>
    </source>
</evidence>
<proteinExistence type="inferred from homology"/>
<dbReference type="InterPro" id="IPR001128">
    <property type="entry name" value="Cyt_P450"/>
</dbReference>
<organism evidence="9 10">
    <name type="scientific">Cuscuta australis</name>
    <dbReference type="NCBI Taxonomy" id="267555"/>
    <lineage>
        <taxon>Eukaryota</taxon>
        <taxon>Viridiplantae</taxon>
        <taxon>Streptophyta</taxon>
        <taxon>Embryophyta</taxon>
        <taxon>Tracheophyta</taxon>
        <taxon>Spermatophyta</taxon>
        <taxon>Magnoliopsida</taxon>
        <taxon>eudicotyledons</taxon>
        <taxon>Gunneridae</taxon>
        <taxon>Pentapetalae</taxon>
        <taxon>asterids</taxon>
        <taxon>lamiids</taxon>
        <taxon>Solanales</taxon>
        <taxon>Convolvulaceae</taxon>
        <taxon>Cuscuteae</taxon>
        <taxon>Cuscuta</taxon>
        <taxon>Cuscuta subgen. Grammica</taxon>
        <taxon>Cuscuta sect. Cleistogrammica</taxon>
    </lineage>
</organism>
<dbReference type="Proteomes" id="UP000249390">
    <property type="component" value="Unassembled WGS sequence"/>
</dbReference>
<dbReference type="AlphaFoldDB" id="A0A328DNJ1"/>
<keyword evidence="6 8" id="KW-0503">Monooxygenase</keyword>
<dbReference type="InterPro" id="IPR002401">
    <property type="entry name" value="Cyt_P450_E_grp-I"/>
</dbReference>
<evidence type="ECO:0000256" key="5">
    <source>
        <dbReference type="ARBA" id="ARBA00023004"/>
    </source>
</evidence>
<evidence type="ECO:0008006" key="11">
    <source>
        <dbReference type="Google" id="ProtNLM"/>
    </source>
</evidence>
<keyword evidence="5 7" id="KW-0408">Iron</keyword>
<dbReference type="InterPro" id="IPR017972">
    <property type="entry name" value="Cyt_P450_CS"/>
</dbReference>
<protein>
    <recommendedName>
        <fullName evidence="11">Cytochrome P450</fullName>
    </recommendedName>
</protein>
<accession>A0A328DNJ1</accession>
<dbReference type="InterPro" id="IPR050651">
    <property type="entry name" value="Plant_Cytochrome_P450_Monoox"/>
</dbReference>
<dbReference type="PRINTS" id="PR00463">
    <property type="entry name" value="EP450I"/>
</dbReference>
<evidence type="ECO:0000256" key="4">
    <source>
        <dbReference type="ARBA" id="ARBA00023002"/>
    </source>
</evidence>
<evidence type="ECO:0000256" key="3">
    <source>
        <dbReference type="ARBA" id="ARBA00022723"/>
    </source>
</evidence>
<gene>
    <name evidence="9" type="ORF">DM860_013207</name>
</gene>
<dbReference type="SUPFAM" id="SSF48264">
    <property type="entry name" value="Cytochrome P450"/>
    <property type="match status" value="1"/>
</dbReference>
<dbReference type="GO" id="GO:0005506">
    <property type="term" value="F:iron ion binding"/>
    <property type="evidence" value="ECO:0007669"/>
    <property type="project" value="InterPro"/>
</dbReference>
<dbReference type="GO" id="GO:0016705">
    <property type="term" value="F:oxidoreductase activity, acting on paired donors, with incorporation or reduction of molecular oxygen"/>
    <property type="evidence" value="ECO:0007669"/>
    <property type="project" value="InterPro"/>
</dbReference>
<reference evidence="9 10" key="1">
    <citation type="submission" date="2018-06" db="EMBL/GenBank/DDBJ databases">
        <title>The Genome of Cuscuta australis (Dodder) Provides Insight into the Evolution of Plant Parasitism.</title>
        <authorList>
            <person name="Liu H."/>
        </authorList>
    </citation>
    <scope>NUCLEOTIDE SEQUENCE [LARGE SCALE GENOMIC DNA]</scope>
    <source>
        <strain evidence="10">cv. Yunnan</strain>
        <tissue evidence="9">Vines</tissue>
    </source>
</reference>
<dbReference type="InterPro" id="IPR036396">
    <property type="entry name" value="Cyt_P450_sf"/>
</dbReference>
<feature type="binding site" description="axial binding residue" evidence="7">
    <location>
        <position position="460"/>
    </location>
    <ligand>
        <name>heme</name>
        <dbReference type="ChEBI" id="CHEBI:30413"/>
    </ligand>
    <ligandPart>
        <name>Fe</name>
        <dbReference type="ChEBI" id="CHEBI:18248"/>
    </ligandPart>
</feature>
<dbReference type="Pfam" id="PF00067">
    <property type="entry name" value="p450"/>
    <property type="match status" value="1"/>
</dbReference>
<keyword evidence="2 7" id="KW-0349">Heme</keyword>
<keyword evidence="4 8" id="KW-0560">Oxidoreductase</keyword>